<dbReference type="STRING" id="57577.A0A2K3NRB1"/>
<dbReference type="OrthoDB" id="648416at2759"/>
<dbReference type="Proteomes" id="UP000236291">
    <property type="component" value="Unassembled WGS sequence"/>
</dbReference>
<evidence type="ECO:0000313" key="4">
    <source>
        <dbReference type="EMBL" id="PNY05578.1"/>
    </source>
</evidence>
<feature type="domain" description="Remorin C-terminal" evidence="3">
    <location>
        <begin position="306"/>
        <end position="382"/>
    </location>
</feature>
<evidence type="ECO:0000313" key="5">
    <source>
        <dbReference type="Proteomes" id="UP000236291"/>
    </source>
</evidence>
<reference evidence="4 5" key="1">
    <citation type="journal article" date="2014" name="Am. J. Bot.">
        <title>Genome assembly and annotation for red clover (Trifolium pratense; Fabaceae).</title>
        <authorList>
            <person name="Istvanek J."/>
            <person name="Jaros M."/>
            <person name="Krenek A."/>
            <person name="Repkova J."/>
        </authorList>
    </citation>
    <scope>NUCLEOTIDE SEQUENCE [LARGE SCALE GENOMIC DNA]</scope>
    <source>
        <strain evidence="5">cv. Tatra</strain>
        <tissue evidence="4">Young leaves</tissue>
    </source>
</reference>
<accession>A0A2K3NRB1</accession>
<reference evidence="4 5" key="2">
    <citation type="journal article" date="2017" name="Front. Plant Sci.">
        <title>Gene Classification and Mining of Molecular Markers Useful in Red Clover (Trifolium pratense) Breeding.</title>
        <authorList>
            <person name="Istvanek J."/>
            <person name="Dluhosova J."/>
            <person name="Dluhos P."/>
            <person name="Patkova L."/>
            <person name="Nedelnik J."/>
            <person name="Repkova J."/>
        </authorList>
    </citation>
    <scope>NUCLEOTIDE SEQUENCE [LARGE SCALE GENOMIC DNA]</scope>
    <source>
        <strain evidence="5">cv. Tatra</strain>
        <tissue evidence="4">Young leaves</tissue>
    </source>
</reference>
<name>A0A2K3NRB1_TRIPR</name>
<gene>
    <name evidence="4" type="ORF">L195_g002032</name>
</gene>
<evidence type="ECO:0000256" key="1">
    <source>
        <dbReference type="ARBA" id="ARBA00005711"/>
    </source>
</evidence>
<dbReference type="Gramene" id="Tp57577_TGAC_v2_mRNA31729">
    <property type="protein sequence ID" value="Tp57577_TGAC_v2_mRNA31729"/>
    <property type="gene ID" value="Tp57577_TGAC_v2_gene30691"/>
</dbReference>
<evidence type="ECO:0000259" key="3">
    <source>
        <dbReference type="Pfam" id="PF03763"/>
    </source>
</evidence>
<feature type="region of interest" description="Disordered" evidence="2">
    <location>
        <begin position="1"/>
        <end position="36"/>
    </location>
</feature>
<feature type="compositionally biased region" description="Basic and acidic residues" evidence="2">
    <location>
        <begin position="194"/>
        <end position="206"/>
    </location>
</feature>
<proteinExistence type="inferred from homology"/>
<dbReference type="InterPro" id="IPR005516">
    <property type="entry name" value="Remorin_C"/>
</dbReference>
<sequence length="401" mass="44809">MKKNSGTSQKLGSFLSPKEPNYREKNNENQKGWNSERVLLQPTTSNMKKQACVAGFSPFNSGRTIPSKWDDAERWICSPVSASGYVQQHQRKPKSKSGPIMPQGTTYYSDFSPTIPLRNSLVVKNLMMSSPFTTGVLAPDVSLQHYYAPDNSYGPRYDVDDNSSVVNENGVDVPFVSNAPSWSELLSEPSSPNSRDEKCDGTKNEDTVMSPFSKIDRGTQMSSSETENEDNSSPKSSSPILDMDQKSWHSEKLEIRDVEVDCQANVIKWSKSYASKLSSLHGKELKESGTETQASGLDIAESTLDTSSSKFERDEAKISAWESLQKAKAEAAIRKLEMKLEKKKSSSMDKILNKLRRSQMKAEKMRSLTLVQQEQHVSKTWKVFSLAKYGKLWSPSSCFAS</sequence>
<dbReference type="Pfam" id="PF03763">
    <property type="entry name" value="Remorin_C"/>
    <property type="match status" value="1"/>
</dbReference>
<evidence type="ECO:0000256" key="2">
    <source>
        <dbReference type="SAM" id="MobiDB-lite"/>
    </source>
</evidence>
<organism evidence="4 5">
    <name type="scientific">Trifolium pratense</name>
    <name type="common">Red clover</name>
    <dbReference type="NCBI Taxonomy" id="57577"/>
    <lineage>
        <taxon>Eukaryota</taxon>
        <taxon>Viridiplantae</taxon>
        <taxon>Streptophyta</taxon>
        <taxon>Embryophyta</taxon>
        <taxon>Tracheophyta</taxon>
        <taxon>Spermatophyta</taxon>
        <taxon>Magnoliopsida</taxon>
        <taxon>eudicotyledons</taxon>
        <taxon>Gunneridae</taxon>
        <taxon>Pentapetalae</taxon>
        <taxon>rosids</taxon>
        <taxon>fabids</taxon>
        <taxon>Fabales</taxon>
        <taxon>Fabaceae</taxon>
        <taxon>Papilionoideae</taxon>
        <taxon>50 kb inversion clade</taxon>
        <taxon>NPAAA clade</taxon>
        <taxon>Hologalegina</taxon>
        <taxon>IRL clade</taxon>
        <taxon>Trifolieae</taxon>
        <taxon>Trifolium</taxon>
    </lineage>
</organism>
<dbReference type="AlphaFoldDB" id="A0A2K3NRB1"/>
<protein>
    <recommendedName>
        <fullName evidence="3">Remorin C-terminal domain-containing protein</fullName>
    </recommendedName>
</protein>
<feature type="compositionally biased region" description="Polar residues" evidence="2">
    <location>
        <begin position="1"/>
        <end position="11"/>
    </location>
</feature>
<feature type="region of interest" description="Disordered" evidence="2">
    <location>
        <begin position="151"/>
        <end position="242"/>
    </location>
</feature>
<comment type="caution">
    <text evidence="4">The sequence shown here is derived from an EMBL/GenBank/DDBJ whole genome shotgun (WGS) entry which is preliminary data.</text>
</comment>
<feature type="compositionally biased region" description="Low complexity" evidence="2">
    <location>
        <begin position="180"/>
        <end position="193"/>
    </location>
</feature>
<dbReference type="EMBL" id="ASHM01000869">
    <property type="protein sequence ID" value="PNY05578.1"/>
    <property type="molecule type" value="Genomic_DNA"/>
</dbReference>
<dbReference type="PANTHER" id="PTHR31471">
    <property type="entry name" value="OS02G0116800 PROTEIN"/>
    <property type="match status" value="1"/>
</dbReference>
<dbReference type="PANTHER" id="PTHR31471:SF100">
    <property type="entry name" value="CARBOXY-TERMINAL REGION REMORIN"/>
    <property type="match status" value="1"/>
</dbReference>
<comment type="similarity">
    <text evidence="1">Belongs to the remorin family.</text>
</comment>